<sequence>MTSFDCKYVWGWLYCDGKVMNDSVVGCVYDKNVVSFVKLYSNWNYEQVVNVVYKKLFIDSKLLKLKIWRRFMNPMTNMFIVALMVDDDDVEYMFDLLDDCGS</sequence>
<proteinExistence type="predicted"/>
<accession>A0AAD8HFR0</accession>
<reference evidence="1" key="1">
    <citation type="submission" date="2023-02" db="EMBL/GenBank/DDBJ databases">
        <title>Genome of toxic invasive species Heracleum sosnowskyi carries increased number of genes despite the absence of recent whole-genome duplications.</title>
        <authorList>
            <person name="Schelkunov M."/>
            <person name="Shtratnikova V."/>
            <person name="Makarenko M."/>
            <person name="Klepikova A."/>
            <person name="Omelchenko D."/>
            <person name="Novikova G."/>
            <person name="Obukhova E."/>
            <person name="Bogdanov V."/>
            <person name="Penin A."/>
            <person name="Logacheva M."/>
        </authorList>
    </citation>
    <scope>NUCLEOTIDE SEQUENCE</scope>
    <source>
        <strain evidence="1">Hsosn_3</strain>
        <tissue evidence="1">Leaf</tissue>
    </source>
</reference>
<name>A0AAD8HFR0_9APIA</name>
<reference evidence="1" key="2">
    <citation type="submission" date="2023-05" db="EMBL/GenBank/DDBJ databases">
        <authorList>
            <person name="Schelkunov M.I."/>
        </authorList>
    </citation>
    <scope>NUCLEOTIDE SEQUENCE</scope>
    <source>
        <strain evidence="1">Hsosn_3</strain>
        <tissue evidence="1">Leaf</tissue>
    </source>
</reference>
<dbReference type="AlphaFoldDB" id="A0AAD8HFR0"/>
<keyword evidence="2" id="KW-1185">Reference proteome</keyword>
<dbReference type="EMBL" id="JAUIZM010000009">
    <property type="protein sequence ID" value="KAK1365398.1"/>
    <property type="molecule type" value="Genomic_DNA"/>
</dbReference>
<organism evidence="1 2">
    <name type="scientific">Heracleum sosnowskyi</name>
    <dbReference type="NCBI Taxonomy" id="360622"/>
    <lineage>
        <taxon>Eukaryota</taxon>
        <taxon>Viridiplantae</taxon>
        <taxon>Streptophyta</taxon>
        <taxon>Embryophyta</taxon>
        <taxon>Tracheophyta</taxon>
        <taxon>Spermatophyta</taxon>
        <taxon>Magnoliopsida</taxon>
        <taxon>eudicotyledons</taxon>
        <taxon>Gunneridae</taxon>
        <taxon>Pentapetalae</taxon>
        <taxon>asterids</taxon>
        <taxon>campanulids</taxon>
        <taxon>Apiales</taxon>
        <taxon>Apiaceae</taxon>
        <taxon>Apioideae</taxon>
        <taxon>apioid superclade</taxon>
        <taxon>Tordylieae</taxon>
        <taxon>Tordyliinae</taxon>
        <taxon>Heracleum</taxon>
    </lineage>
</organism>
<dbReference type="Proteomes" id="UP001237642">
    <property type="component" value="Unassembled WGS sequence"/>
</dbReference>
<protein>
    <submittedName>
        <fullName evidence="1">Uncharacterized protein</fullName>
    </submittedName>
</protein>
<comment type="caution">
    <text evidence="1">The sequence shown here is derived from an EMBL/GenBank/DDBJ whole genome shotgun (WGS) entry which is preliminary data.</text>
</comment>
<gene>
    <name evidence="1" type="ORF">POM88_040959</name>
</gene>
<evidence type="ECO:0000313" key="2">
    <source>
        <dbReference type="Proteomes" id="UP001237642"/>
    </source>
</evidence>
<evidence type="ECO:0000313" key="1">
    <source>
        <dbReference type="EMBL" id="KAK1365398.1"/>
    </source>
</evidence>